<feature type="transmembrane region" description="Helical" evidence="10">
    <location>
        <begin position="158"/>
        <end position="179"/>
    </location>
</feature>
<comment type="similarity">
    <text evidence="3">Belongs to the claudin family.</text>
</comment>
<dbReference type="GO" id="GO:0005886">
    <property type="term" value="C:plasma membrane"/>
    <property type="evidence" value="ECO:0007669"/>
    <property type="project" value="UniProtKB-SubCell"/>
</dbReference>
<evidence type="ECO:0000313" key="11">
    <source>
        <dbReference type="EMBL" id="JAG68359.1"/>
    </source>
</evidence>
<feature type="transmembrane region" description="Helical" evidence="10">
    <location>
        <begin position="7"/>
        <end position="30"/>
    </location>
</feature>
<evidence type="ECO:0000256" key="10">
    <source>
        <dbReference type="SAM" id="Phobius"/>
    </source>
</evidence>
<dbReference type="GO" id="GO:0005923">
    <property type="term" value="C:bicellular tight junction"/>
    <property type="evidence" value="ECO:0007669"/>
    <property type="project" value="UniProtKB-SubCell"/>
</dbReference>
<keyword evidence="9 10" id="KW-0472">Membrane</keyword>
<evidence type="ECO:0000256" key="6">
    <source>
        <dbReference type="ARBA" id="ARBA00022692"/>
    </source>
</evidence>
<proteinExistence type="inferred from homology"/>
<protein>
    <submittedName>
        <fullName evidence="11">Claudin-23-like</fullName>
    </submittedName>
</protein>
<name>A0A0B8RR98_9SAUR</name>
<sequence>MRTPTPMIVGIVFGPCGLVLNLTSTLAPSWRDVTGFPDMSRDVIQHQGIWDICNEQMSDHTNECNIKDTLGYFNQQPVQVARGLMPSSLAVTVVGLVVTSLGVRCWQEMPHYLLAGLGGLVLFVSGLLSLIAVSWYNYELYDLPSPPSTTLRVAYCLVLGYLGSCLEIIGGISLTFSFGQCCKELRLKKSTRNSRNATRNQQSLSNVGAISAPISSTAVARQSRNPMPRSYSNSLDVLEGERRTWSNSRNESKFPCDTDV</sequence>
<dbReference type="Pfam" id="PF00822">
    <property type="entry name" value="PMP22_Claudin"/>
    <property type="match status" value="1"/>
</dbReference>
<organism evidence="11">
    <name type="scientific">Philothamnus irregularis</name>
    <name type="common">brown tree snake</name>
    <dbReference type="NCBI Taxonomy" id="1899461"/>
    <lineage>
        <taxon>Eukaryota</taxon>
        <taxon>Metazoa</taxon>
        <taxon>Chordata</taxon>
        <taxon>Craniata</taxon>
        <taxon>Vertebrata</taxon>
        <taxon>Euteleostomi</taxon>
        <taxon>Lepidosauria</taxon>
        <taxon>Squamata</taxon>
        <taxon>Bifurcata</taxon>
        <taxon>Unidentata</taxon>
        <taxon>Episquamata</taxon>
        <taxon>Toxicofera</taxon>
        <taxon>Serpentes</taxon>
        <taxon>Colubroidea</taxon>
        <taxon>Colubridae</taxon>
        <taxon>Colubrinae</taxon>
        <taxon>Philothamnus</taxon>
    </lineage>
</organism>
<evidence type="ECO:0000256" key="4">
    <source>
        <dbReference type="ARBA" id="ARBA00022427"/>
    </source>
</evidence>
<keyword evidence="7" id="KW-0965">Cell junction</keyword>
<evidence type="ECO:0000256" key="9">
    <source>
        <dbReference type="ARBA" id="ARBA00023136"/>
    </source>
</evidence>
<keyword evidence="6 10" id="KW-0812">Transmembrane</keyword>
<accession>A0A0B8RR98</accession>
<dbReference type="PANTHER" id="PTHR12002">
    <property type="entry name" value="CLAUDIN"/>
    <property type="match status" value="1"/>
</dbReference>
<keyword evidence="4" id="KW-0796">Tight junction</keyword>
<dbReference type="Gene3D" id="1.20.140.150">
    <property type="match status" value="1"/>
</dbReference>
<dbReference type="PRINTS" id="PR01077">
    <property type="entry name" value="CLAUDIN"/>
</dbReference>
<keyword evidence="5" id="KW-1003">Cell membrane</keyword>
<evidence type="ECO:0000256" key="8">
    <source>
        <dbReference type="ARBA" id="ARBA00022989"/>
    </source>
</evidence>
<feature type="transmembrane region" description="Helical" evidence="10">
    <location>
        <begin position="84"/>
        <end position="106"/>
    </location>
</feature>
<evidence type="ECO:0000256" key="7">
    <source>
        <dbReference type="ARBA" id="ARBA00022949"/>
    </source>
</evidence>
<dbReference type="AlphaFoldDB" id="A0A0B8RR98"/>
<evidence type="ECO:0000256" key="3">
    <source>
        <dbReference type="ARBA" id="ARBA00008295"/>
    </source>
</evidence>
<dbReference type="EMBL" id="GBSH01000666">
    <property type="protein sequence ID" value="JAG68359.1"/>
    <property type="molecule type" value="Transcribed_RNA"/>
</dbReference>
<feature type="transmembrane region" description="Helical" evidence="10">
    <location>
        <begin position="113"/>
        <end position="138"/>
    </location>
</feature>
<dbReference type="InterPro" id="IPR006187">
    <property type="entry name" value="Claudin"/>
</dbReference>
<comment type="subcellular location">
    <subcellularLocation>
        <location evidence="1">Cell junction</location>
        <location evidence="1">Tight junction</location>
    </subcellularLocation>
    <subcellularLocation>
        <location evidence="2">Cell membrane</location>
        <topology evidence="2">Multi-pass membrane protein</topology>
    </subcellularLocation>
</comment>
<dbReference type="GO" id="GO:0005198">
    <property type="term" value="F:structural molecule activity"/>
    <property type="evidence" value="ECO:0007669"/>
    <property type="project" value="InterPro"/>
</dbReference>
<evidence type="ECO:0000256" key="5">
    <source>
        <dbReference type="ARBA" id="ARBA00022475"/>
    </source>
</evidence>
<evidence type="ECO:0000256" key="1">
    <source>
        <dbReference type="ARBA" id="ARBA00004435"/>
    </source>
</evidence>
<reference evidence="11" key="1">
    <citation type="journal article" date="2014" name="BMC Genomics">
        <title>RNA-seq and high-definition mass spectrometry reveal the complex and divergent venoms of two rear-fanged colubrid snakes.</title>
        <authorList>
            <person name="McGivern J.J."/>
            <person name="Wray K.P."/>
            <person name="Margres M.J."/>
            <person name="Couch M.E."/>
            <person name="Mackessy S.P."/>
            <person name="Rokyta D.R."/>
        </authorList>
    </citation>
    <scope>NUCLEOTIDE SEQUENCE</scope>
    <source>
        <tissue evidence="11">Venom gland</tissue>
    </source>
</reference>
<dbReference type="InterPro" id="IPR004031">
    <property type="entry name" value="PMP22/EMP/MP20/Claudin"/>
</dbReference>
<evidence type="ECO:0000256" key="2">
    <source>
        <dbReference type="ARBA" id="ARBA00004651"/>
    </source>
</evidence>
<keyword evidence="8 10" id="KW-1133">Transmembrane helix</keyword>